<gene>
    <name evidence="2" type="ORF">MNEG_2393</name>
</gene>
<evidence type="ECO:0000256" key="1">
    <source>
        <dbReference type="SAM" id="MobiDB-lite"/>
    </source>
</evidence>
<proteinExistence type="predicted"/>
<feature type="compositionally biased region" description="Basic residues" evidence="1">
    <location>
        <begin position="116"/>
        <end position="127"/>
    </location>
</feature>
<dbReference type="EMBL" id="KK100489">
    <property type="protein sequence ID" value="KIZ05571.1"/>
    <property type="molecule type" value="Genomic_DNA"/>
</dbReference>
<dbReference type="GeneID" id="25735271"/>
<dbReference type="KEGG" id="mng:MNEG_2393"/>
<evidence type="ECO:0000313" key="2">
    <source>
        <dbReference type="EMBL" id="KIZ05571.1"/>
    </source>
</evidence>
<name>A0A0D2NLH7_9CHLO</name>
<organism evidence="2 3">
    <name type="scientific">Monoraphidium neglectum</name>
    <dbReference type="NCBI Taxonomy" id="145388"/>
    <lineage>
        <taxon>Eukaryota</taxon>
        <taxon>Viridiplantae</taxon>
        <taxon>Chlorophyta</taxon>
        <taxon>core chlorophytes</taxon>
        <taxon>Chlorophyceae</taxon>
        <taxon>CS clade</taxon>
        <taxon>Sphaeropleales</taxon>
        <taxon>Selenastraceae</taxon>
        <taxon>Monoraphidium</taxon>
    </lineage>
</organism>
<protein>
    <submittedName>
        <fullName evidence="2">Uncharacterized protein</fullName>
    </submittedName>
</protein>
<dbReference type="AlphaFoldDB" id="A0A0D2NLH7"/>
<keyword evidence="3" id="KW-1185">Reference proteome</keyword>
<sequence>MYQASHYLDEAARLLAEYEAAAAAGGLAQSQREAAATFARSEIEAYCSGKKSKLFAIVPVAEAAVKAGEGRVLFREATQTRYLCIEADGSKTKGLARPSSMGVSTRQTSAAIGPARRARGRPGGRRP</sequence>
<reference evidence="2 3" key="1">
    <citation type="journal article" date="2013" name="BMC Genomics">
        <title>Reconstruction of the lipid metabolism for the microalga Monoraphidium neglectum from its genome sequence reveals characteristics suitable for biofuel production.</title>
        <authorList>
            <person name="Bogen C."/>
            <person name="Al-Dilaimi A."/>
            <person name="Albersmeier A."/>
            <person name="Wichmann J."/>
            <person name="Grundmann M."/>
            <person name="Rupp O."/>
            <person name="Lauersen K.J."/>
            <person name="Blifernez-Klassen O."/>
            <person name="Kalinowski J."/>
            <person name="Goesmann A."/>
            <person name="Mussgnug J.H."/>
            <person name="Kruse O."/>
        </authorList>
    </citation>
    <scope>NUCLEOTIDE SEQUENCE [LARGE SCALE GENOMIC DNA]</scope>
    <source>
        <strain evidence="2 3">SAG 48.87</strain>
    </source>
</reference>
<accession>A0A0D2NLH7</accession>
<evidence type="ECO:0000313" key="3">
    <source>
        <dbReference type="Proteomes" id="UP000054498"/>
    </source>
</evidence>
<feature type="region of interest" description="Disordered" evidence="1">
    <location>
        <begin position="94"/>
        <end position="127"/>
    </location>
</feature>
<dbReference type="RefSeq" id="XP_013904590.1">
    <property type="nucleotide sequence ID" value="XM_014049136.1"/>
</dbReference>
<dbReference type="Proteomes" id="UP000054498">
    <property type="component" value="Unassembled WGS sequence"/>
</dbReference>